<dbReference type="InterPro" id="IPR029058">
    <property type="entry name" value="AB_hydrolase_fold"/>
</dbReference>
<dbReference type="SUPFAM" id="SSF53474">
    <property type="entry name" value="alpha/beta-Hydrolases"/>
    <property type="match status" value="1"/>
</dbReference>
<evidence type="ECO:0000259" key="1">
    <source>
        <dbReference type="Pfam" id="PF00561"/>
    </source>
</evidence>
<dbReference type="RefSeq" id="WP_019692262.1">
    <property type="nucleotide sequence ID" value="NZ_AFOY02000028.1"/>
</dbReference>
<dbReference type="InterPro" id="IPR051411">
    <property type="entry name" value="Polyketide_trans_af380"/>
</dbReference>
<dbReference type="HOGENOM" id="CLU_048587_1_1_6"/>
<dbReference type="EMBL" id="AFOY02000028">
    <property type="protein sequence ID" value="EXF91098.1"/>
    <property type="molecule type" value="Genomic_DNA"/>
</dbReference>
<comment type="caution">
    <text evidence="2">The sequence shown here is derived from an EMBL/GenBank/DDBJ whole genome shotgun (WGS) entry which is preliminary data.</text>
</comment>
<accession>A0A010SIG8</accession>
<dbReference type="Gene3D" id="3.40.50.1820">
    <property type="entry name" value="alpha/beta hydrolase"/>
    <property type="match status" value="1"/>
</dbReference>
<evidence type="ECO:0000313" key="2">
    <source>
        <dbReference type="EMBL" id="EXF91098.1"/>
    </source>
</evidence>
<dbReference type="PATRIC" id="fig|1042209.11.peg.6103"/>
<dbReference type="Pfam" id="PF00561">
    <property type="entry name" value="Abhydrolase_1"/>
    <property type="match status" value="1"/>
</dbReference>
<reference evidence="2 3" key="1">
    <citation type="journal article" date="2011" name="J. Bacteriol.">
        <title>Draft genome sequence of the polycyclic aromatic hydrocarbon-degrading, genetically engineered bioluminescent bioreporter Pseudomonas fluorescens HK44.</title>
        <authorList>
            <person name="Chauhan A."/>
            <person name="Layton A.C."/>
            <person name="Williams D.E."/>
            <person name="Smartt A.E."/>
            <person name="Ripp S."/>
            <person name="Karpinets T.V."/>
            <person name="Brown S.D."/>
            <person name="Sayler G.S."/>
        </authorList>
    </citation>
    <scope>NUCLEOTIDE SEQUENCE [LARGE SCALE GENOMIC DNA]</scope>
    <source>
        <strain evidence="2 3">HK44</strain>
    </source>
</reference>
<evidence type="ECO:0000313" key="3">
    <source>
        <dbReference type="Proteomes" id="UP000022611"/>
    </source>
</evidence>
<protein>
    <submittedName>
        <fullName evidence="2">Peptidase S15</fullName>
    </submittedName>
</protein>
<dbReference type="PANTHER" id="PTHR47751:SF2">
    <property type="entry name" value="DLTD N-TERMINAL DOMAIN PROTEIN (AFU_ORTHOLOGUE AFUA_8G00380)-RELATED"/>
    <property type="match status" value="1"/>
</dbReference>
<organism evidence="2 3">
    <name type="scientific">Pseudomonas fluorescens HK44</name>
    <dbReference type="NCBI Taxonomy" id="1042209"/>
    <lineage>
        <taxon>Bacteria</taxon>
        <taxon>Pseudomonadati</taxon>
        <taxon>Pseudomonadota</taxon>
        <taxon>Gammaproteobacteria</taxon>
        <taxon>Pseudomonadales</taxon>
        <taxon>Pseudomonadaceae</taxon>
        <taxon>Pseudomonas</taxon>
    </lineage>
</organism>
<sequence>MRSDISFETTDGLTLRGWLYTPEGQARSQYPAIVMAHGFTAVKEQYLDKYGEVFSQNGFAVLIYDNRNFGSSDGLPRQEVDPVLQIRDYRDAITFACTLEQIDSQRIGIWGSSYSGGHVLQVAAFDRRVKCVAAQVPDISGSMDVRLAIRPDLLPAVIDAFEVDRADRYAGKAPMMLEVVNEDPTSDCALPGQDSYDFFVHSGRTIAPAWRNEVTLKSVEMLNEYEPGSVIDRISPTPLLMLVAKRDTLTVTDLALKAYEQALQPKALVLLEGGHFDPYVKYFEASSKAATDWFLQHL</sequence>
<dbReference type="Proteomes" id="UP000022611">
    <property type="component" value="Unassembled WGS sequence"/>
</dbReference>
<dbReference type="PANTHER" id="PTHR47751">
    <property type="entry name" value="SUPERFAMILY HYDROLASE, PUTATIVE (AFU_ORTHOLOGUE AFUA_2G16580)-RELATED"/>
    <property type="match status" value="1"/>
</dbReference>
<dbReference type="eggNOG" id="COG1073">
    <property type="taxonomic scope" value="Bacteria"/>
</dbReference>
<feature type="domain" description="AB hydrolase-1" evidence="1">
    <location>
        <begin position="31"/>
        <end position="279"/>
    </location>
</feature>
<proteinExistence type="predicted"/>
<dbReference type="OrthoDB" id="9805123at2"/>
<dbReference type="InterPro" id="IPR000073">
    <property type="entry name" value="AB_hydrolase_1"/>
</dbReference>
<gene>
    <name evidence="2" type="ORF">HK44_019655</name>
</gene>
<dbReference type="Gene3D" id="1.10.10.800">
    <property type="match status" value="1"/>
</dbReference>
<dbReference type="AlphaFoldDB" id="A0A010SIG8"/>
<name>A0A010SIG8_PSEFL</name>
<dbReference type="ESTHER" id="psefl-a0a010sig8">
    <property type="family name" value="Xaa-Pro-like_dom"/>
</dbReference>